<dbReference type="GeneID" id="30149484"/>
<dbReference type="OrthoDB" id="21266at2759"/>
<reference evidence="3" key="1">
    <citation type="submission" date="2016-05" db="EMBL/GenBank/DDBJ databases">
        <title>Comparative genomics of biotechnologically important yeasts.</title>
        <authorList>
            <consortium name="DOE Joint Genome Institute"/>
            <person name="Riley R."/>
            <person name="Haridas S."/>
            <person name="Wolfe K.H."/>
            <person name="Lopes M.R."/>
            <person name="Hittinger C.T."/>
            <person name="Goker M."/>
            <person name="Salamov A."/>
            <person name="Wisecaver J."/>
            <person name="Long T.M."/>
            <person name="Aerts A.L."/>
            <person name="Barry K."/>
            <person name="Choi C."/>
            <person name="Clum A."/>
            <person name="Coughlan A.Y."/>
            <person name="Deshpande S."/>
            <person name="Douglass A.P."/>
            <person name="Hanson S.J."/>
            <person name="Klenk H.-P."/>
            <person name="Labutti K."/>
            <person name="Lapidus A."/>
            <person name="Lindquist E."/>
            <person name="Lipzen A."/>
            <person name="Meier-Kolthoff J.P."/>
            <person name="Ohm R.A."/>
            <person name="Otillar R.P."/>
            <person name="Pangilinan J."/>
            <person name="Peng Y."/>
            <person name="Rokas A."/>
            <person name="Rosa C.A."/>
            <person name="Scheuner C."/>
            <person name="Sibirny A.A."/>
            <person name="Slot J.C."/>
            <person name="Stielow J.B."/>
            <person name="Sun H."/>
            <person name="Kurtzman C.P."/>
            <person name="Blackwell M."/>
            <person name="Grigoriev I.V."/>
            <person name="Jeffries T.W."/>
        </authorList>
    </citation>
    <scope>NUCLEOTIDE SEQUENCE [LARGE SCALE GENOMIC DNA]</scope>
    <source>
        <strain evidence="3">NRRL Y-12698</strain>
    </source>
</reference>
<dbReference type="GO" id="GO:0070692">
    <property type="term" value="C:CTDK-1 complex"/>
    <property type="evidence" value="ECO:0007669"/>
    <property type="project" value="InterPro"/>
</dbReference>
<dbReference type="GO" id="GO:0045943">
    <property type="term" value="P:positive regulation of transcription by RNA polymerase I"/>
    <property type="evidence" value="ECO:0007669"/>
    <property type="project" value="TreeGrafter"/>
</dbReference>
<organism evidence="2 3">
    <name type="scientific">Babjeviella inositovora NRRL Y-12698</name>
    <dbReference type="NCBI Taxonomy" id="984486"/>
    <lineage>
        <taxon>Eukaryota</taxon>
        <taxon>Fungi</taxon>
        <taxon>Dikarya</taxon>
        <taxon>Ascomycota</taxon>
        <taxon>Saccharomycotina</taxon>
        <taxon>Pichiomycetes</taxon>
        <taxon>Serinales incertae sedis</taxon>
        <taxon>Babjeviella</taxon>
    </lineage>
</organism>
<dbReference type="InterPro" id="IPR024638">
    <property type="entry name" value="Ctk3_N"/>
</dbReference>
<dbReference type="InterPro" id="IPR042326">
    <property type="entry name" value="Ctk3"/>
</dbReference>
<dbReference type="GO" id="GO:0032786">
    <property type="term" value="P:positive regulation of DNA-templated transcription, elongation"/>
    <property type="evidence" value="ECO:0007669"/>
    <property type="project" value="InterPro"/>
</dbReference>
<dbReference type="InterPro" id="IPR008942">
    <property type="entry name" value="ENTH_VHS"/>
</dbReference>
<dbReference type="RefSeq" id="XP_018987295.1">
    <property type="nucleotide sequence ID" value="XM_019131631.1"/>
</dbReference>
<dbReference type="Gene3D" id="1.25.40.90">
    <property type="match status" value="1"/>
</dbReference>
<keyword evidence="3" id="KW-1185">Reference proteome</keyword>
<gene>
    <name evidence="2" type="ORF">BABINDRAFT_33358</name>
</gene>
<dbReference type="EMBL" id="KV454427">
    <property type="protein sequence ID" value="ODQ81967.1"/>
    <property type="molecule type" value="Genomic_DNA"/>
</dbReference>
<sequence length="275" mass="31597">MDPFEARLKFINLLKNLTPSHQSLTRAAAFAMANAELQEDFVNCILESLEATDLNCRANIFSFIDVLVFQAVADKSYDPQTAYPYIAPLLPKMPQCLELVLPAGPNALINLHSTYVTIKNICKLLAWDCSFWNEQYNARLTDADMERIERKAPFENAINQGKGLDGAWQVLLDRKRQGKYERVWLVKHGEFRREPESEPSLRLTKEQILLRIEADRERNKRAKESLWTVDRLEDGISVAEFRKVYDSHGALNDEDLKELDEINATAEDSYLVAQF</sequence>
<evidence type="ECO:0000259" key="1">
    <source>
        <dbReference type="PROSITE" id="PS51391"/>
    </source>
</evidence>
<dbReference type="Pfam" id="PF12350">
    <property type="entry name" value="CTK3_C"/>
    <property type="match status" value="1"/>
</dbReference>
<dbReference type="Pfam" id="PF12243">
    <property type="entry name" value="CTK3"/>
    <property type="match status" value="1"/>
</dbReference>
<dbReference type="Proteomes" id="UP000094336">
    <property type="component" value="Unassembled WGS sequence"/>
</dbReference>
<dbReference type="InterPro" id="IPR006569">
    <property type="entry name" value="CID_dom"/>
</dbReference>
<accession>A0A1E3QY29</accession>
<dbReference type="STRING" id="984486.A0A1E3QY29"/>
<evidence type="ECO:0000313" key="3">
    <source>
        <dbReference type="Proteomes" id="UP000094336"/>
    </source>
</evidence>
<feature type="domain" description="CID" evidence="1">
    <location>
        <begin position="2"/>
        <end position="156"/>
    </location>
</feature>
<name>A0A1E3QY29_9ASCO</name>
<dbReference type="PANTHER" id="PTHR28291">
    <property type="entry name" value="CTD KINASE SUBUNIT GAMMA"/>
    <property type="match status" value="1"/>
</dbReference>
<dbReference type="PROSITE" id="PS51391">
    <property type="entry name" value="CID"/>
    <property type="match status" value="1"/>
</dbReference>
<dbReference type="InterPro" id="IPR024637">
    <property type="entry name" value="Ctk3_C"/>
</dbReference>
<proteinExistence type="predicted"/>
<dbReference type="PANTHER" id="PTHR28291:SF1">
    <property type="entry name" value="CTD KINASE SUBUNIT GAMMA"/>
    <property type="match status" value="1"/>
</dbReference>
<evidence type="ECO:0000313" key="2">
    <source>
        <dbReference type="EMBL" id="ODQ81967.1"/>
    </source>
</evidence>
<dbReference type="AlphaFoldDB" id="A0A1E3QY29"/>
<protein>
    <recommendedName>
        <fullName evidence="1">CID domain-containing protein</fullName>
    </recommendedName>
</protein>